<keyword evidence="3" id="KW-1185">Reference proteome</keyword>
<proteinExistence type="inferred from homology"/>
<reference evidence="2 3" key="1">
    <citation type="submission" date="2024-02" db="EMBL/GenBank/DDBJ databases">
        <title>Herpetosiphon gulosus NBRC 112829.</title>
        <authorList>
            <person name="Ichikawa N."/>
            <person name="Katano-Makiyama Y."/>
            <person name="Hidaka K."/>
        </authorList>
    </citation>
    <scope>NUCLEOTIDE SEQUENCE [LARGE SCALE GENOMIC DNA]</scope>
    <source>
        <strain evidence="2 3">NBRC 112829</strain>
    </source>
</reference>
<dbReference type="InterPro" id="IPR011659">
    <property type="entry name" value="WD40"/>
</dbReference>
<accession>A0ABP9X7G1</accession>
<comment type="similarity">
    <text evidence="1">Belongs to the TolB family.</text>
</comment>
<dbReference type="Proteomes" id="UP001428290">
    <property type="component" value="Unassembled WGS sequence"/>
</dbReference>
<dbReference type="SUPFAM" id="SSF82171">
    <property type="entry name" value="DPP6 N-terminal domain-like"/>
    <property type="match status" value="1"/>
</dbReference>
<dbReference type="Pfam" id="PF07676">
    <property type="entry name" value="PD40"/>
    <property type="match status" value="2"/>
</dbReference>
<dbReference type="EMBL" id="BAABRU010000024">
    <property type="protein sequence ID" value="GAA5530803.1"/>
    <property type="molecule type" value="Genomic_DNA"/>
</dbReference>
<sequence length="315" mass="34325">MTTSETTILPYTPQPLPEVNGTPGEYSGLAWLDQGLVVQASGPAPSTQRLMWVEPSGTIETSLPIAHDPAYAISLHYRPQRLPNGQVGFVMDAGIRNESDVLDDVYSYVQFDPSTTTLTTLIPPPSDPAIFVRGRVVWNPAMNRALVTDAQELGSRFYWWTAADGFVPLELDVAVAEYFAWSPDGTTIAMFGKPRIGSGGPTSALSSPANLYLMDADAEHRRIILTDAYSIAGLQWSPDGRWLVLIARLDGGRTVVWLLNPSTGERLPLTPPGRYQWPVWSPDGSQIAFIAYDPKNTGKPGNDSVITLDVPAEAR</sequence>
<evidence type="ECO:0000313" key="3">
    <source>
        <dbReference type="Proteomes" id="UP001428290"/>
    </source>
</evidence>
<protein>
    <submittedName>
        <fullName evidence="2">Tol-Pal system protein TolB</fullName>
    </submittedName>
</protein>
<dbReference type="PANTHER" id="PTHR36842:SF1">
    <property type="entry name" value="PROTEIN TOLB"/>
    <property type="match status" value="1"/>
</dbReference>
<name>A0ABP9X7G1_9CHLR</name>
<dbReference type="Gene3D" id="2.120.10.30">
    <property type="entry name" value="TolB, C-terminal domain"/>
    <property type="match status" value="1"/>
</dbReference>
<dbReference type="InterPro" id="IPR011042">
    <property type="entry name" value="6-blade_b-propeller_TolB-like"/>
</dbReference>
<evidence type="ECO:0000256" key="1">
    <source>
        <dbReference type="ARBA" id="ARBA00009820"/>
    </source>
</evidence>
<comment type="caution">
    <text evidence="2">The sequence shown here is derived from an EMBL/GenBank/DDBJ whole genome shotgun (WGS) entry which is preliminary data.</text>
</comment>
<gene>
    <name evidence="2" type="primary">tolB_14</name>
    <name evidence="2" type="ORF">Hgul01_04626</name>
</gene>
<dbReference type="PANTHER" id="PTHR36842">
    <property type="entry name" value="PROTEIN TOLB HOMOLOG"/>
    <property type="match status" value="1"/>
</dbReference>
<organism evidence="2 3">
    <name type="scientific">Herpetosiphon gulosus</name>
    <dbReference type="NCBI Taxonomy" id="1973496"/>
    <lineage>
        <taxon>Bacteria</taxon>
        <taxon>Bacillati</taxon>
        <taxon>Chloroflexota</taxon>
        <taxon>Chloroflexia</taxon>
        <taxon>Herpetosiphonales</taxon>
        <taxon>Herpetosiphonaceae</taxon>
        <taxon>Herpetosiphon</taxon>
    </lineage>
</organism>
<evidence type="ECO:0000313" key="2">
    <source>
        <dbReference type="EMBL" id="GAA5530803.1"/>
    </source>
</evidence>